<organism evidence="1 2">
    <name type="scientific">Leptospira weilii str. 2006001853</name>
    <dbReference type="NCBI Taxonomy" id="1001589"/>
    <lineage>
        <taxon>Bacteria</taxon>
        <taxon>Pseudomonadati</taxon>
        <taxon>Spirochaetota</taxon>
        <taxon>Spirochaetia</taxon>
        <taxon>Leptospirales</taxon>
        <taxon>Leptospiraceae</taxon>
        <taxon>Leptospira</taxon>
    </lineage>
</organism>
<sequence>MLYRFFRVKRKVSKSQVSSLCETFTLSISSPKRNFEKTVSFSGEAIKREFRVKLKF</sequence>
<dbReference type="AlphaFoldDB" id="A0A828Z2N7"/>
<name>A0A828Z2N7_9LEPT</name>
<gene>
    <name evidence="1" type="ORF">LEP1GSC036_3268</name>
</gene>
<protein>
    <submittedName>
        <fullName evidence="1">Uncharacterized protein</fullName>
    </submittedName>
</protein>
<proteinExistence type="predicted"/>
<accession>A0A828Z2N7</accession>
<dbReference type="EMBL" id="AFLV02000038">
    <property type="protein sequence ID" value="EKR64628.1"/>
    <property type="molecule type" value="Genomic_DNA"/>
</dbReference>
<dbReference type="Proteomes" id="UP000001338">
    <property type="component" value="Unassembled WGS sequence"/>
</dbReference>
<evidence type="ECO:0000313" key="2">
    <source>
        <dbReference type="Proteomes" id="UP000001338"/>
    </source>
</evidence>
<evidence type="ECO:0000313" key="1">
    <source>
        <dbReference type="EMBL" id="EKR64628.1"/>
    </source>
</evidence>
<comment type="caution">
    <text evidence="1">The sequence shown here is derived from an EMBL/GenBank/DDBJ whole genome shotgun (WGS) entry which is preliminary data.</text>
</comment>
<reference evidence="1 2" key="1">
    <citation type="submission" date="2012-10" db="EMBL/GenBank/DDBJ databases">
        <authorList>
            <person name="Harkins D.M."/>
            <person name="Durkin A.S."/>
            <person name="Brinkac L.M."/>
            <person name="Haft D.H."/>
            <person name="Selengut J.D."/>
            <person name="Sanka R."/>
            <person name="DePew J."/>
            <person name="Purushe J."/>
            <person name="Whelen A.C."/>
            <person name="Vinetz J.M."/>
            <person name="Sutton G.G."/>
            <person name="Nierman W.C."/>
            <person name="Fouts D.E."/>
        </authorList>
    </citation>
    <scope>NUCLEOTIDE SEQUENCE [LARGE SCALE GENOMIC DNA]</scope>
    <source>
        <strain evidence="1 2">2006001853</strain>
    </source>
</reference>